<evidence type="ECO:0000313" key="3">
    <source>
        <dbReference type="Proteomes" id="UP000611554"/>
    </source>
</evidence>
<keyword evidence="3" id="KW-1185">Reference proteome</keyword>
<protein>
    <submittedName>
        <fullName evidence="2">Uncharacterized protein</fullName>
    </submittedName>
</protein>
<proteinExistence type="predicted"/>
<sequence>MLQKAGDGTAGRGKAARPRDGLAGRNGTAGRDRPPGHSGAAGRDRPPGSGPPVGAVTNRSPPEDARDVAGERPGDVGSSA</sequence>
<accession>A0ABQ2QGD3</accession>
<dbReference type="Proteomes" id="UP000611554">
    <property type="component" value="Unassembled WGS sequence"/>
</dbReference>
<feature type="region of interest" description="Disordered" evidence="1">
    <location>
        <begin position="1"/>
        <end position="80"/>
    </location>
</feature>
<evidence type="ECO:0000256" key="1">
    <source>
        <dbReference type="SAM" id="MobiDB-lite"/>
    </source>
</evidence>
<dbReference type="EMBL" id="BMQJ01000001">
    <property type="protein sequence ID" value="GGP77689.1"/>
    <property type="molecule type" value="Genomic_DNA"/>
</dbReference>
<name>A0ABQ2QGD3_9ACTN</name>
<comment type="caution">
    <text evidence="2">The sequence shown here is derived from an EMBL/GenBank/DDBJ whole genome shotgun (WGS) entry which is preliminary data.</text>
</comment>
<reference evidence="3" key="1">
    <citation type="journal article" date="2019" name="Int. J. Syst. Evol. Microbiol.">
        <title>The Global Catalogue of Microorganisms (GCM) 10K type strain sequencing project: providing services to taxonomists for standard genome sequencing and annotation.</title>
        <authorList>
            <consortium name="The Broad Institute Genomics Platform"/>
            <consortium name="The Broad Institute Genome Sequencing Center for Infectious Disease"/>
            <person name="Wu L."/>
            <person name="Ma J."/>
        </authorList>
    </citation>
    <scope>NUCLEOTIDE SEQUENCE [LARGE SCALE GENOMIC DNA]</scope>
    <source>
        <strain evidence="3">JCM 3115</strain>
    </source>
</reference>
<evidence type="ECO:0000313" key="2">
    <source>
        <dbReference type="EMBL" id="GGP77689.1"/>
    </source>
</evidence>
<organism evidence="2 3">
    <name type="scientific">Streptosporangium pseudovulgare</name>
    <dbReference type="NCBI Taxonomy" id="35765"/>
    <lineage>
        <taxon>Bacteria</taxon>
        <taxon>Bacillati</taxon>
        <taxon>Actinomycetota</taxon>
        <taxon>Actinomycetes</taxon>
        <taxon>Streptosporangiales</taxon>
        <taxon>Streptosporangiaceae</taxon>
        <taxon>Streptosporangium</taxon>
    </lineage>
</organism>
<feature type="compositionally biased region" description="Basic and acidic residues" evidence="1">
    <location>
        <begin position="61"/>
        <end position="74"/>
    </location>
</feature>
<gene>
    <name evidence="2" type="ORF">GCM10010140_02150</name>
</gene>